<accession>A0A1H5NJE9</accession>
<sequence length="135" mass="15198">MRMRGLSTVAMIVRRALLLIALTAAALVLAACYMKVTASRLAHMYSTVWNESGTCYINSYIPQYSALGIPGKIFRLFTSEAFFRVYAKDGTLLKSSEWLIWQNEFTTDERAQWVNAHAIYPTATGYEGWKIPVCG</sequence>
<dbReference type="PROSITE" id="PS51257">
    <property type="entry name" value="PROKAR_LIPOPROTEIN"/>
    <property type="match status" value="1"/>
</dbReference>
<evidence type="ECO:0000313" key="1">
    <source>
        <dbReference type="EMBL" id="SEF01580.1"/>
    </source>
</evidence>
<dbReference type="AlphaFoldDB" id="A0A1H5NJE9"/>
<reference evidence="1 2" key="1">
    <citation type="submission" date="2016-10" db="EMBL/GenBank/DDBJ databases">
        <authorList>
            <person name="de Groot N.N."/>
        </authorList>
    </citation>
    <scope>NUCLEOTIDE SEQUENCE [LARGE SCALE GENOMIC DNA]</scope>
    <source>
        <strain evidence="1 2">BS3662</strain>
    </source>
</reference>
<evidence type="ECO:0000313" key="2">
    <source>
        <dbReference type="Proteomes" id="UP000198985"/>
    </source>
</evidence>
<gene>
    <name evidence="1" type="ORF">SAMN04490194_6157</name>
</gene>
<name>A0A1H5NJE9_9PSED</name>
<organism evidence="1 2">
    <name type="scientific">Pseudomonas migulae</name>
    <dbReference type="NCBI Taxonomy" id="78543"/>
    <lineage>
        <taxon>Bacteria</taxon>
        <taxon>Pseudomonadati</taxon>
        <taxon>Pseudomonadota</taxon>
        <taxon>Gammaproteobacteria</taxon>
        <taxon>Pseudomonadales</taxon>
        <taxon>Pseudomonadaceae</taxon>
        <taxon>Pseudomonas</taxon>
    </lineage>
</organism>
<protein>
    <submittedName>
        <fullName evidence="1">Uncharacterized protein</fullName>
    </submittedName>
</protein>
<proteinExistence type="predicted"/>
<dbReference type="EMBL" id="FNTY01000002">
    <property type="protein sequence ID" value="SEF01580.1"/>
    <property type="molecule type" value="Genomic_DNA"/>
</dbReference>
<dbReference type="Proteomes" id="UP000198985">
    <property type="component" value="Unassembled WGS sequence"/>
</dbReference>